<dbReference type="Gene3D" id="2.60.120.10">
    <property type="entry name" value="Jelly Rolls"/>
    <property type="match status" value="1"/>
</dbReference>
<dbReference type="InterPro" id="IPR014710">
    <property type="entry name" value="RmlC-like_jellyroll"/>
</dbReference>
<dbReference type="InterPro" id="IPR047142">
    <property type="entry name" value="OryJ/VirC-like"/>
</dbReference>
<dbReference type="InterPro" id="IPR011051">
    <property type="entry name" value="RmlC_Cupin_sf"/>
</dbReference>
<sequence>MSGERGMPTHTVYLTGHDGEKSVFLPQRALKWGQYDDGKMPMAVVYINKNPADLNNDADLGHDRRLNNDRVGLVSNGGAVARYVDLAPAYTCMMHRTQSLDYGLVTDGEAECVLEDGTAQLMRPGDVMVQRYTVHAWRNPSQTAWARIFFVLLDCQPLSINGKLLKEDLGRGAAYVPSSDN</sequence>
<evidence type="ECO:0000313" key="1">
    <source>
        <dbReference type="EMBL" id="KAK7738737.1"/>
    </source>
</evidence>
<accession>A0ABR1PK32</accession>
<evidence type="ECO:0000313" key="2">
    <source>
        <dbReference type="Proteomes" id="UP001430848"/>
    </source>
</evidence>
<dbReference type="PANTHER" id="PTHR36156:SF2">
    <property type="entry name" value="CUPIN TYPE-2 DOMAIN-CONTAINING PROTEIN"/>
    <property type="match status" value="1"/>
</dbReference>
<protein>
    <recommendedName>
        <fullName evidence="3">Cupin 2 conserved barrel domain-containing protein</fullName>
    </recommendedName>
</protein>
<name>A0ABR1PK32_DIAER</name>
<gene>
    <name evidence="1" type="ORF">SLS63_002074</name>
</gene>
<dbReference type="SUPFAM" id="SSF51182">
    <property type="entry name" value="RmlC-like cupins"/>
    <property type="match status" value="1"/>
</dbReference>
<proteinExistence type="predicted"/>
<comment type="caution">
    <text evidence="1">The sequence shown here is derived from an EMBL/GenBank/DDBJ whole genome shotgun (WGS) entry which is preliminary data.</text>
</comment>
<dbReference type="Proteomes" id="UP001430848">
    <property type="component" value="Unassembled WGS sequence"/>
</dbReference>
<dbReference type="PANTHER" id="PTHR36156">
    <property type="entry name" value="SLR2101 PROTEIN"/>
    <property type="match status" value="1"/>
</dbReference>
<dbReference type="EMBL" id="JAKNSF020000005">
    <property type="protein sequence ID" value="KAK7738737.1"/>
    <property type="molecule type" value="Genomic_DNA"/>
</dbReference>
<evidence type="ECO:0008006" key="3">
    <source>
        <dbReference type="Google" id="ProtNLM"/>
    </source>
</evidence>
<reference evidence="1 2" key="1">
    <citation type="submission" date="2024-02" db="EMBL/GenBank/DDBJ databases">
        <title>De novo assembly and annotation of 12 fungi associated with fruit tree decline syndrome in Ontario, Canada.</title>
        <authorList>
            <person name="Sulman M."/>
            <person name="Ellouze W."/>
            <person name="Ilyukhin E."/>
        </authorList>
    </citation>
    <scope>NUCLEOTIDE SEQUENCE [LARGE SCALE GENOMIC DNA]</scope>
    <source>
        <strain evidence="1 2">M169</strain>
    </source>
</reference>
<dbReference type="CDD" id="cd02231">
    <property type="entry name" value="cupin_BLL6423-like"/>
    <property type="match status" value="1"/>
</dbReference>
<keyword evidence="2" id="KW-1185">Reference proteome</keyword>
<organism evidence="1 2">
    <name type="scientific">Diaporthe eres</name>
    <name type="common">Phomopsis oblonga</name>
    <dbReference type="NCBI Taxonomy" id="83184"/>
    <lineage>
        <taxon>Eukaryota</taxon>
        <taxon>Fungi</taxon>
        <taxon>Dikarya</taxon>
        <taxon>Ascomycota</taxon>
        <taxon>Pezizomycotina</taxon>
        <taxon>Sordariomycetes</taxon>
        <taxon>Sordariomycetidae</taxon>
        <taxon>Diaporthales</taxon>
        <taxon>Diaporthaceae</taxon>
        <taxon>Diaporthe</taxon>
        <taxon>Diaporthe eres species complex</taxon>
    </lineage>
</organism>